<evidence type="ECO:0000256" key="1">
    <source>
        <dbReference type="SAM" id="Phobius"/>
    </source>
</evidence>
<organism evidence="2">
    <name type="scientific">marine metagenome</name>
    <dbReference type="NCBI Taxonomy" id="408172"/>
    <lineage>
        <taxon>unclassified sequences</taxon>
        <taxon>metagenomes</taxon>
        <taxon>ecological metagenomes</taxon>
    </lineage>
</organism>
<feature type="transmembrane region" description="Helical" evidence="1">
    <location>
        <begin position="35"/>
        <end position="58"/>
    </location>
</feature>
<feature type="transmembrane region" description="Helical" evidence="1">
    <location>
        <begin position="64"/>
        <end position="86"/>
    </location>
</feature>
<keyword evidence="1" id="KW-1133">Transmembrane helix</keyword>
<dbReference type="AlphaFoldDB" id="A0A382PFG6"/>
<name>A0A382PFG6_9ZZZZ</name>
<feature type="transmembrane region" description="Helical" evidence="1">
    <location>
        <begin position="139"/>
        <end position="161"/>
    </location>
</feature>
<proteinExistence type="predicted"/>
<keyword evidence="1" id="KW-0812">Transmembrane</keyword>
<feature type="non-terminal residue" evidence="2">
    <location>
        <position position="1"/>
    </location>
</feature>
<gene>
    <name evidence="2" type="ORF">METZ01_LOCUS323505</name>
</gene>
<evidence type="ECO:0000313" key="2">
    <source>
        <dbReference type="EMBL" id="SVC70651.1"/>
    </source>
</evidence>
<feature type="transmembrane region" description="Helical" evidence="1">
    <location>
        <begin position="107"/>
        <end position="127"/>
    </location>
</feature>
<keyword evidence="1" id="KW-0472">Membrane</keyword>
<sequence length="182" mass="19948">DKLYVRELVASSQTWNTNMNRKPVAIAELSQFARISVATVVFGFTIFLIGMFPVIINLDLNPGVGILQLVVILFGIGMMTIGGYAYAYETRHRSMPRRLREEIGLRLMATGYVVCAVSGLADVLGIGSHNIPSGLPYFGLWQSVGLISGLVFIAIGVLLYAQRYSPNIEEQQHTVVDPANSE</sequence>
<reference evidence="2" key="1">
    <citation type="submission" date="2018-05" db="EMBL/GenBank/DDBJ databases">
        <authorList>
            <person name="Lanie J.A."/>
            <person name="Ng W.-L."/>
            <person name="Kazmierczak K.M."/>
            <person name="Andrzejewski T.M."/>
            <person name="Davidsen T.M."/>
            <person name="Wayne K.J."/>
            <person name="Tettelin H."/>
            <person name="Glass J.I."/>
            <person name="Rusch D."/>
            <person name="Podicherti R."/>
            <person name="Tsui H.-C.T."/>
            <person name="Winkler M.E."/>
        </authorList>
    </citation>
    <scope>NUCLEOTIDE SEQUENCE</scope>
</reference>
<dbReference type="EMBL" id="UINC01106175">
    <property type="protein sequence ID" value="SVC70651.1"/>
    <property type="molecule type" value="Genomic_DNA"/>
</dbReference>
<protein>
    <submittedName>
        <fullName evidence="2">Uncharacterized protein</fullName>
    </submittedName>
</protein>
<accession>A0A382PFG6</accession>